<name>A0A2Z4FNM2_9DELT</name>
<reference evidence="1 2" key="1">
    <citation type="submission" date="2018-06" db="EMBL/GenBank/DDBJ databases">
        <title>Lujinxingia sediminis gen. nov. sp. nov., a new facultative anaerobic member of the class Deltaproteobacteria, and proposal of Lujinxingaceae fam. nov.</title>
        <authorList>
            <person name="Guo L.-Y."/>
            <person name="Li C.-M."/>
            <person name="Wang S."/>
            <person name="Du Z.-J."/>
        </authorList>
    </citation>
    <scope>NUCLEOTIDE SEQUENCE [LARGE SCALE GENOMIC DNA]</scope>
    <source>
        <strain evidence="1 2">FA350</strain>
    </source>
</reference>
<accession>A0A2Z4FNM2</accession>
<evidence type="ECO:0000313" key="2">
    <source>
        <dbReference type="Proteomes" id="UP000249799"/>
    </source>
</evidence>
<protein>
    <submittedName>
        <fullName evidence="1">Uncharacterized protein</fullName>
    </submittedName>
</protein>
<evidence type="ECO:0000313" key="1">
    <source>
        <dbReference type="EMBL" id="AWV90597.1"/>
    </source>
</evidence>
<dbReference type="Proteomes" id="UP000249799">
    <property type="component" value="Chromosome"/>
</dbReference>
<dbReference type="EMBL" id="CP030032">
    <property type="protein sequence ID" value="AWV90597.1"/>
    <property type="molecule type" value="Genomic_DNA"/>
</dbReference>
<gene>
    <name evidence="1" type="ORF">DN745_15200</name>
</gene>
<keyword evidence="2" id="KW-1185">Reference proteome</keyword>
<sequence length="72" mass="8368">MLGYFTEANEGFFVALITIFFETGPRFRLANKTSNSLKLKSYFNFIQILNFSNPAMRSQRRATNATQFTKRC</sequence>
<proteinExistence type="predicted"/>
<dbReference type="AlphaFoldDB" id="A0A2Z4FNM2"/>
<dbReference type="KEGG" id="bsed:DN745_15200"/>
<organism evidence="1 2">
    <name type="scientific">Bradymonas sediminis</name>
    <dbReference type="NCBI Taxonomy" id="1548548"/>
    <lineage>
        <taxon>Bacteria</taxon>
        <taxon>Deltaproteobacteria</taxon>
        <taxon>Bradymonadales</taxon>
        <taxon>Bradymonadaceae</taxon>
        <taxon>Bradymonas</taxon>
    </lineage>
</organism>